<dbReference type="GO" id="GO:0016491">
    <property type="term" value="F:oxidoreductase activity"/>
    <property type="evidence" value="ECO:0007669"/>
    <property type="project" value="UniProtKB-KW"/>
</dbReference>
<dbReference type="CDD" id="cd05233">
    <property type="entry name" value="SDR_c"/>
    <property type="match status" value="1"/>
</dbReference>
<evidence type="ECO:0000256" key="2">
    <source>
        <dbReference type="ARBA" id="ARBA00023002"/>
    </source>
</evidence>
<name>A0A9W6KZH3_9PSEU</name>
<evidence type="ECO:0000313" key="4">
    <source>
        <dbReference type="EMBL" id="GLL10523.1"/>
    </source>
</evidence>
<dbReference type="InterPro" id="IPR002347">
    <property type="entry name" value="SDR_fam"/>
</dbReference>
<dbReference type="AlphaFoldDB" id="A0A9W6KZH3"/>
<sequence length="288" mass="30035">MSIEGRIGPPRFDGANVLLTGAGSGIGRALALEFAQAGAHVAATDVDDESAAETARAVRAAGGVARSYALDVTDDAWWSAVVARVERDLGPIDVLASNAGSSSSRRELTELSVEYLRWLFDVNVLGAVRGIRAVVPGMRARGRGSVLFTGSMAGLWVGRGGADYSATKHALLAVADSLRNEVAGDGVRVSILCPSAVPTRLAETTRSRAVEPAAVPDPTRAAEMATLVAETGGMVSAEEVARISLEGLRDGRFYIFTHAGSGTRFLERSAEIARELARLDRGSAVDTG</sequence>
<dbReference type="EMBL" id="BSFQ01000005">
    <property type="protein sequence ID" value="GLL10523.1"/>
    <property type="molecule type" value="Genomic_DNA"/>
</dbReference>
<comment type="similarity">
    <text evidence="1 3">Belongs to the short-chain dehydrogenases/reductases (SDR) family.</text>
</comment>
<keyword evidence="5" id="KW-1185">Reference proteome</keyword>
<dbReference type="Pfam" id="PF00106">
    <property type="entry name" value="adh_short"/>
    <property type="match status" value="1"/>
</dbReference>
<gene>
    <name evidence="4" type="ORF">GCM10017577_16630</name>
</gene>
<evidence type="ECO:0000313" key="5">
    <source>
        <dbReference type="Proteomes" id="UP001143463"/>
    </source>
</evidence>
<organism evidence="4 5">
    <name type="scientific">Pseudonocardia halophobica</name>
    <dbReference type="NCBI Taxonomy" id="29401"/>
    <lineage>
        <taxon>Bacteria</taxon>
        <taxon>Bacillati</taxon>
        <taxon>Actinomycetota</taxon>
        <taxon>Actinomycetes</taxon>
        <taxon>Pseudonocardiales</taxon>
        <taxon>Pseudonocardiaceae</taxon>
        <taxon>Pseudonocardia</taxon>
    </lineage>
</organism>
<dbReference type="Proteomes" id="UP001143463">
    <property type="component" value="Unassembled WGS sequence"/>
</dbReference>
<dbReference type="GO" id="GO:0016020">
    <property type="term" value="C:membrane"/>
    <property type="evidence" value="ECO:0007669"/>
    <property type="project" value="TreeGrafter"/>
</dbReference>
<evidence type="ECO:0000256" key="1">
    <source>
        <dbReference type="ARBA" id="ARBA00006484"/>
    </source>
</evidence>
<keyword evidence="2" id="KW-0560">Oxidoreductase</keyword>
<dbReference type="PANTHER" id="PTHR44196:SF1">
    <property type="entry name" value="DEHYDROGENASE_REDUCTASE SDR FAMILY MEMBER 7B"/>
    <property type="match status" value="1"/>
</dbReference>
<dbReference type="SUPFAM" id="SSF51735">
    <property type="entry name" value="NAD(P)-binding Rossmann-fold domains"/>
    <property type="match status" value="1"/>
</dbReference>
<dbReference type="PROSITE" id="PS00061">
    <property type="entry name" value="ADH_SHORT"/>
    <property type="match status" value="1"/>
</dbReference>
<proteinExistence type="inferred from homology"/>
<dbReference type="PRINTS" id="PR00081">
    <property type="entry name" value="GDHRDH"/>
</dbReference>
<dbReference type="InterPro" id="IPR020904">
    <property type="entry name" value="Sc_DH/Rdtase_CS"/>
</dbReference>
<dbReference type="Gene3D" id="3.40.50.720">
    <property type="entry name" value="NAD(P)-binding Rossmann-like Domain"/>
    <property type="match status" value="1"/>
</dbReference>
<comment type="caution">
    <text evidence="4">The sequence shown here is derived from an EMBL/GenBank/DDBJ whole genome shotgun (WGS) entry which is preliminary data.</text>
</comment>
<reference evidence="4" key="2">
    <citation type="submission" date="2023-01" db="EMBL/GenBank/DDBJ databases">
        <authorList>
            <person name="Sun Q."/>
            <person name="Evtushenko L."/>
        </authorList>
    </citation>
    <scope>NUCLEOTIDE SEQUENCE</scope>
    <source>
        <strain evidence="4">VKM Ac-1069</strain>
    </source>
</reference>
<dbReference type="PRINTS" id="PR00080">
    <property type="entry name" value="SDRFAMILY"/>
</dbReference>
<dbReference type="PANTHER" id="PTHR44196">
    <property type="entry name" value="DEHYDROGENASE/REDUCTASE SDR FAMILY MEMBER 7B"/>
    <property type="match status" value="1"/>
</dbReference>
<protein>
    <submittedName>
        <fullName evidence="4">Short-chain type dehydrogenase/reductase</fullName>
    </submittedName>
</protein>
<accession>A0A9W6KZH3</accession>
<evidence type="ECO:0000256" key="3">
    <source>
        <dbReference type="RuleBase" id="RU000363"/>
    </source>
</evidence>
<dbReference type="InterPro" id="IPR036291">
    <property type="entry name" value="NAD(P)-bd_dom_sf"/>
</dbReference>
<reference evidence="4" key="1">
    <citation type="journal article" date="2014" name="Int. J. Syst. Evol. Microbiol.">
        <title>Complete genome sequence of Corynebacterium casei LMG S-19264T (=DSM 44701T), isolated from a smear-ripened cheese.</title>
        <authorList>
            <consortium name="US DOE Joint Genome Institute (JGI-PGF)"/>
            <person name="Walter F."/>
            <person name="Albersmeier A."/>
            <person name="Kalinowski J."/>
            <person name="Ruckert C."/>
        </authorList>
    </citation>
    <scope>NUCLEOTIDE SEQUENCE</scope>
    <source>
        <strain evidence="4">VKM Ac-1069</strain>
    </source>
</reference>